<reference evidence="6" key="1">
    <citation type="thesis" date="2020" institute="ProQuest LLC" country="789 East Eisenhower Parkway, Ann Arbor, MI, USA">
        <title>Comparative Genomics and Chromosome Evolution.</title>
        <authorList>
            <person name="Mudd A.B."/>
        </authorList>
    </citation>
    <scope>NUCLEOTIDE SEQUENCE</scope>
    <source>
        <strain evidence="6">237g6f4</strain>
        <tissue evidence="6">Blood</tissue>
    </source>
</reference>
<dbReference type="GO" id="GO:0005737">
    <property type="term" value="C:cytoplasm"/>
    <property type="evidence" value="ECO:0007669"/>
    <property type="project" value="UniProtKB-ARBA"/>
</dbReference>
<dbReference type="PANTHER" id="PTHR12281">
    <property type="entry name" value="RP42 RELATED"/>
    <property type="match status" value="1"/>
</dbReference>
<dbReference type="GO" id="GO:0031624">
    <property type="term" value="F:ubiquitin conjugating enzyme binding"/>
    <property type="evidence" value="ECO:0007669"/>
    <property type="project" value="TreeGrafter"/>
</dbReference>
<keyword evidence="2" id="KW-0833">Ubl conjugation pathway</keyword>
<dbReference type="Pfam" id="PF14555">
    <property type="entry name" value="UBA_4"/>
    <property type="match status" value="1"/>
</dbReference>
<dbReference type="Gene3D" id="1.10.238.200">
    <property type="entry name" value="Cullin, PONY binding domain"/>
    <property type="match status" value="1"/>
</dbReference>
<evidence type="ECO:0000259" key="5">
    <source>
        <dbReference type="PROSITE" id="PS51229"/>
    </source>
</evidence>
<dbReference type="InterPro" id="IPR042460">
    <property type="entry name" value="DCN1-like_PONY"/>
</dbReference>
<dbReference type="PROSITE" id="PS51229">
    <property type="entry name" value="DCUN1"/>
    <property type="match status" value="1"/>
</dbReference>
<evidence type="ECO:0000256" key="1">
    <source>
        <dbReference type="ARBA" id="ARBA00004123"/>
    </source>
</evidence>
<organism evidence="6 7">
    <name type="scientific">Engystomops pustulosus</name>
    <name type="common">Tungara frog</name>
    <name type="synonym">Physalaemus pustulosus</name>
    <dbReference type="NCBI Taxonomy" id="76066"/>
    <lineage>
        <taxon>Eukaryota</taxon>
        <taxon>Metazoa</taxon>
        <taxon>Chordata</taxon>
        <taxon>Craniata</taxon>
        <taxon>Vertebrata</taxon>
        <taxon>Euteleostomi</taxon>
        <taxon>Amphibia</taxon>
        <taxon>Batrachia</taxon>
        <taxon>Anura</taxon>
        <taxon>Neobatrachia</taxon>
        <taxon>Hyloidea</taxon>
        <taxon>Leptodactylidae</taxon>
        <taxon>Leiuperinae</taxon>
        <taxon>Engystomops</taxon>
    </lineage>
</organism>
<evidence type="ECO:0000313" key="6">
    <source>
        <dbReference type="EMBL" id="KAG8586634.1"/>
    </source>
</evidence>
<dbReference type="Proteomes" id="UP000824782">
    <property type="component" value="Unassembled WGS sequence"/>
</dbReference>
<dbReference type="InterPro" id="IPR005176">
    <property type="entry name" value="PONY_dom"/>
</dbReference>
<dbReference type="GO" id="GO:0097602">
    <property type="term" value="F:cullin family protein binding"/>
    <property type="evidence" value="ECO:0007669"/>
    <property type="project" value="TreeGrafter"/>
</dbReference>
<dbReference type="GO" id="GO:0005634">
    <property type="term" value="C:nucleus"/>
    <property type="evidence" value="ECO:0007669"/>
    <property type="project" value="UniProtKB-SubCell"/>
</dbReference>
<comment type="subcellular location">
    <subcellularLocation>
        <location evidence="1">Nucleus</location>
    </subcellularLocation>
</comment>
<evidence type="ECO:0000256" key="4">
    <source>
        <dbReference type="RuleBase" id="RU363131"/>
    </source>
</evidence>
<dbReference type="EMBL" id="WNYA01000002">
    <property type="protein sequence ID" value="KAG8586634.1"/>
    <property type="molecule type" value="Genomic_DNA"/>
</dbReference>
<sequence length="333" mass="38126">MYGEGSPAVTLLLHTCGNLLGSCSERGWRREVGAVLVFWELPGSALRSLIWGGWRCSGTAAGRRRPGRGALVGGQHKLKSSQKDKVRQFMAFTQAGERTAIYCLTQNDWKLELATDNYFQNTSLYCKESMKSTVDKKRLEQLYNRYKDPQDENKIGIDGIQLFCDDLHLDPASTSVLVIAWKFRAATQCEFSKKEFIDGMTELGCDSTDKLRAQLPRLEQELKDPLKFKDFYQFTFNFAKNPGQKGLDLDMAIAYWNLVLSGRFKFLELWNKFLLEHHKRSIPKDTWNLLLDFGNMIADDMSNYDEEGAWPVLIDDFVEYARPLVTSGKRKPL</sequence>
<comment type="caution">
    <text evidence="6">The sequence shown here is derived from an EMBL/GenBank/DDBJ whole genome shotgun (WGS) entry which is preliminary data.</text>
</comment>
<evidence type="ECO:0000256" key="2">
    <source>
        <dbReference type="ARBA" id="ARBA00022786"/>
    </source>
</evidence>
<dbReference type="AlphaFoldDB" id="A0AAV7CPC2"/>
<dbReference type="CDD" id="cd14412">
    <property type="entry name" value="UBA_DCNL2"/>
    <property type="match status" value="1"/>
</dbReference>
<accession>A0AAV7CPC2</accession>
<keyword evidence="3" id="KW-0539">Nucleus</keyword>
<dbReference type="SUPFAM" id="SSF46934">
    <property type="entry name" value="UBA-like"/>
    <property type="match status" value="1"/>
</dbReference>
<dbReference type="Pfam" id="PF03556">
    <property type="entry name" value="Cullin_binding"/>
    <property type="match status" value="1"/>
</dbReference>
<dbReference type="FunFam" id="1.10.238.10:FF:000030">
    <property type="entry name" value="DCN1-like protein"/>
    <property type="match status" value="1"/>
</dbReference>
<dbReference type="InterPro" id="IPR009060">
    <property type="entry name" value="UBA-like_sf"/>
</dbReference>
<dbReference type="GO" id="GO:0032182">
    <property type="term" value="F:ubiquitin-like protein binding"/>
    <property type="evidence" value="ECO:0007669"/>
    <property type="project" value="TreeGrafter"/>
</dbReference>
<evidence type="ECO:0000256" key="3">
    <source>
        <dbReference type="ARBA" id="ARBA00023242"/>
    </source>
</evidence>
<dbReference type="InterPro" id="IPR014764">
    <property type="entry name" value="DCN-prot"/>
</dbReference>
<dbReference type="GO" id="GO:2000436">
    <property type="term" value="P:positive regulation of protein neddylation"/>
    <property type="evidence" value="ECO:0007669"/>
    <property type="project" value="UniProtKB-ARBA"/>
</dbReference>
<feature type="domain" description="DCUN1" evidence="5">
    <location>
        <begin position="134"/>
        <end position="322"/>
    </location>
</feature>
<dbReference type="Gene3D" id="1.10.8.10">
    <property type="entry name" value="DNA helicase RuvA subunit, C-terminal domain"/>
    <property type="match status" value="1"/>
</dbReference>
<dbReference type="FunFam" id="1.10.238.200:FF:000001">
    <property type="entry name" value="DCN1-like protein"/>
    <property type="match status" value="1"/>
</dbReference>
<name>A0AAV7CPC2_ENGPU</name>
<dbReference type="FunFam" id="1.10.8.10:FF:000021">
    <property type="entry name" value="DCN1-like protein"/>
    <property type="match status" value="1"/>
</dbReference>
<dbReference type="PANTHER" id="PTHR12281:SF16">
    <property type="entry name" value="DCN1-LIKE PROTEIN 2"/>
    <property type="match status" value="1"/>
</dbReference>
<proteinExistence type="predicted"/>
<gene>
    <name evidence="6" type="ORF">GDO81_005440</name>
</gene>
<dbReference type="Gene3D" id="1.10.238.10">
    <property type="entry name" value="EF-hand"/>
    <property type="match status" value="1"/>
</dbReference>
<protein>
    <recommendedName>
        <fullName evidence="4">DCN1-like protein</fullName>
    </recommendedName>
    <alternativeName>
        <fullName evidence="4">Defective in cullin neddylation protein 1-like protein</fullName>
    </alternativeName>
</protein>
<dbReference type="GO" id="GO:0000151">
    <property type="term" value="C:ubiquitin ligase complex"/>
    <property type="evidence" value="ECO:0007669"/>
    <property type="project" value="TreeGrafter"/>
</dbReference>
<keyword evidence="7" id="KW-1185">Reference proteome</keyword>
<dbReference type="GO" id="GO:0045116">
    <property type="term" value="P:protein neddylation"/>
    <property type="evidence" value="ECO:0007669"/>
    <property type="project" value="TreeGrafter"/>
</dbReference>
<evidence type="ECO:0000313" key="7">
    <source>
        <dbReference type="Proteomes" id="UP000824782"/>
    </source>
</evidence>